<dbReference type="InterPro" id="IPR011010">
    <property type="entry name" value="DNA_brk_join_enz"/>
</dbReference>
<evidence type="ECO:0000256" key="5">
    <source>
        <dbReference type="ARBA" id="ARBA00022908"/>
    </source>
</evidence>
<evidence type="ECO:0000256" key="8">
    <source>
        <dbReference type="ARBA" id="ARBA00023306"/>
    </source>
</evidence>
<organism evidence="12 13">
    <name type="scientific">Sporolactobacillus kofuensis</name>
    <dbReference type="NCBI Taxonomy" id="269672"/>
    <lineage>
        <taxon>Bacteria</taxon>
        <taxon>Bacillati</taxon>
        <taxon>Bacillota</taxon>
        <taxon>Bacilli</taxon>
        <taxon>Bacillales</taxon>
        <taxon>Sporolactobacillaceae</taxon>
        <taxon>Sporolactobacillus</taxon>
    </lineage>
</organism>
<reference evidence="13" key="1">
    <citation type="journal article" date="2019" name="Int. J. Syst. Evol. Microbiol.">
        <title>The Global Catalogue of Microorganisms (GCM) 10K type strain sequencing project: providing services to taxonomists for standard genome sequencing and annotation.</title>
        <authorList>
            <consortium name="The Broad Institute Genomics Platform"/>
            <consortium name="The Broad Institute Genome Sequencing Center for Infectious Disease"/>
            <person name="Wu L."/>
            <person name="Ma J."/>
        </authorList>
    </citation>
    <scope>NUCLEOTIDE SEQUENCE [LARGE SCALE GENOMIC DNA]</scope>
    <source>
        <strain evidence="13">CCUG 42001</strain>
    </source>
</reference>
<feature type="domain" description="Core-binding (CB)" evidence="11">
    <location>
        <begin position="18"/>
        <end position="113"/>
    </location>
</feature>
<dbReference type="PROSITE" id="PS51898">
    <property type="entry name" value="TYR_RECOMBINASE"/>
    <property type="match status" value="1"/>
</dbReference>
<gene>
    <name evidence="12" type="primary">xerS</name>
    <name evidence="12" type="ORF">ACFP7A_09945</name>
</gene>
<keyword evidence="3" id="KW-0132">Cell division</keyword>
<evidence type="ECO:0000313" key="13">
    <source>
        <dbReference type="Proteomes" id="UP001596267"/>
    </source>
</evidence>
<evidence type="ECO:0000256" key="7">
    <source>
        <dbReference type="ARBA" id="ARBA00023172"/>
    </source>
</evidence>
<evidence type="ECO:0000256" key="4">
    <source>
        <dbReference type="ARBA" id="ARBA00022829"/>
    </source>
</evidence>
<dbReference type="InterPro" id="IPR010998">
    <property type="entry name" value="Integrase_recombinase_N"/>
</dbReference>
<protein>
    <submittedName>
        <fullName evidence="12">Tyrosine recombinase XerS</fullName>
    </submittedName>
</protein>
<name>A0ABW1WH35_9BACL</name>
<dbReference type="Gene3D" id="1.10.443.10">
    <property type="entry name" value="Intergrase catalytic core"/>
    <property type="match status" value="1"/>
</dbReference>
<evidence type="ECO:0000256" key="1">
    <source>
        <dbReference type="ARBA" id="ARBA00004496"/>
    </source>
</evidence>
<keyword evidence="6 9" id="KW-0238">DNA-binding</keyword>
<accession>A0ABW1WH35</accession>
<comment type="subcellular location">
    <subcellularLocation>
        <location evidence="1">Cytoplasm</location>
    </subcellularLocation>
</comment>
<evidence type="ECO:0000256" key="9">
    <source>
        <dbReference type="PROSITE-ProRule" id="PRU01248"/>
    </source>
</evidence>
<dbReference type="InterPro" id="IPR013762">
    <property type="entry name" value="Integrase-like_cat_sf"/>
</dbReference>
<dbReference type="PANTHER" id="PTHR30349">
    <property type="entry name" value="PHAGE INTEGRASE-RELATED"/>
    <property type="match status" value="1"/>
</dbReference>
<keyword evidence="7" id="KW-0233">DNA recombination</keyword>
<dbReference type="PROSITE" id="PS51900">
    <property type="entry name" value="CB"/>
    <property type="match status" value="1"/>
</dbReference>
<comment type="caution">
    <text evidence="12">The sequence shown here is derived from an EMBL/GenBank/DDBJ whole genome shotgun (WGS) entry which is preliminary data.</text>
</comment>
<dbReference type="Gene3D" id="1.10.150.130">
    <property type="match status" value="1"/>
</dbReference>
<evidence type="ECO:0000256" key="2">
    <source>
        <dbReference type="ARBA" id="ARBA00022490"/>
    </source>
</evidence>
<evidence type="ECO:0000259" key="11">
    <source>
        <dbReference type="PROSITE" id="PS51900"/>
    </source>
</evidence>
<keyword evidence="13" id="KW-1185">Reference proteome</keyword>
<dbReference type="PANTHER" id="PTHR30349:SF77">
    <property type="entry name" value="TYROSINE RECOMBINASE XERC"/>
    <property type="match status" value="1"/>
</dbReference>
<proteinExistence type="predicted"/>
<dbReference type="EMBL" id="JBHSTQ010000009">
    <property type="protein sequence ID" value="MFC6386924.1"/>
    <property type="molecule type" value="Genomic_DNA"/>
</dbReference>
<keyword evidence="4" id="KW-0159">Chromosome partition</keyword>
<dbReference type="Pfam" id="PF00589">
    <property type="entry name" value="Phage_integrase"/>
    <property type="match status" value="1"/>
</dbReference>
<feature type="domain" description="Tyr recombinase" evidence="10">
    <location>
        <begin position="167"/>
        <end position="352"/>
    </location>
</feature>
<evidence type="ECO:0000256" key="3">
    <source>
        <dbReference type="ARBA" id="ARBA00022618"/>
    </source>
</evidence>
<keyword evidence="2" id="KW-0963">Cytoplasm</keyword>
<dbReference type="Proteomes" id="UP001596267">
    <property type="component" value="Unassembled WGS sequence"/>
</dbReference>
<dbReference type="InterPro" id="IPR044068">
    <property type="entry name" value="CB"/>
</dbReference>
<sequence length="370" mass="43206">MADERTPHLYDRIDEKTAQLPWYVTEYVNKKMRVMSPRSLLNYCHDYLIFFDWLLAEGYYQGKRTDVPLGCLEKLTPQTVENFLSYLQFRLQNDKFTINRKLSSLKSLFNYLQNVAETEDLKPYIVRNVMAKIAFNKIKEDQETVAQKMAGKILWDDEYEAFRQFVAEGYRESVKENQKLLNFHTQNTERDTAIISLILGSGLRLSEVVGLDIKDVDFQKRMVRVIRKGNKEQYVFFSEQAGLDLEDYLSVRNKKYKLPATNQALFVSAPMGPKGTTRRLSPRAIENLVKKYAKAFGKPALSVHKLRHSFATRYQAENNDIPKLRRQLGHSAIQTTMIYTHLSNDELKVAVDHMDDHFEKGDEKEQDEFT</sequence>
<dbReference type="NCBIfam" id="NF003462">
    <property type="entry name" value="PRK05084.1"/>
    <property type="match status" value="1"/>
</dbReference>
<dbReference type="InterPro" id="IPR002104">
    <property type="entry name" value="Integrase_catalytic"/>
</dbReference>
<evidence type="ECO:0000256" key="6">
    <source>
        <dbReference type="ARBA" id="ARBA00023125"/>
    </source>
</evidence>
<dbReference type="SUPFAM" id="SSF56349">
    <property type="entry name" value="DNA breaking-rejoining enzymes"/>
    <property type="match status" value="1"/>
</dbReference>
<evidence type="ECO:0000313" key="12">
    <source>
        <dbReference type="EMBL" id="MFC6386924.1"/>
    </source>
</evidence>
<dbReference type="InterPro" id="IPR050090">
    <property type="entry name" value="Tyrosine_recombinase_XerCD"/>
</dbReference>
<dbReference type="RefSeq" id="WP_253054897.1">
    <property type="nucleotide sequence ID" value="NZ_JAMXWN010000009.1"/>
</dbReference>
<keyword evidence="8" id="KW-0131">Cell cycle</keyword>
<keyword evidence="5" id="KW-0229">DNA integration</keyword>
<evidence type="ECO:0000259" key="10">
    <source>
        <dbReference type="PROSITE" id="PS51898"/>
    </source>
</evidence>